<dbReference type="Gene3D" id="1.25.40.10">
    <property type="entry name" value="Tetratricopeptide repeat domain"/>
    <property type="match status" value="2"/>
</dbReference>
<dbReference type="InterPro" id="IPR006597">
    <property type="entry name" value="Sel1-like"/>
</dbReference>
<evidence type="ECO:0000313" key="3">
    <source>
        <dbReference type="Proteomes" id="UP000275408"/>
    </source>
</evidence>
<accession>A0A3M6UPN5</accession>
<protein>
    <recommendedName>
        <fullName evidence="4">Death ligand signal enhancer</fullName>
    </recommendedName>
</protein>
<evidence type="ECO:0008006" key="4">
    <source>
        <dbReference type="Google" id="ProtNLM"/>
    </source>
</evidence>
<feature type="region of interest" description="Disordered" evidence="1">
    <location>
        <begin position="462"/>
        <end position="506"/>
    </location>
</feature>
<dbReference type="OMA" id="NECTAAY"/>
<feature type="region of interest" description="Disordered" evidence="1">
    <location>
        <begin position="26"/>
        <end position="46"/>
    </location>
</feature>
<dbReference type="PANTHER" id="PTHR45011:SF1">
    <property type="entry name" value="DAP3-BINDING CELL DEATH ENHANCER 1"/>
    <property type="match status" value="1"/>
</dbReference>
<keyword evidence="3" id="KW-1185">Reference proteome</keyword>
<comment type="caution">
    <text evidence="2">The sequence shown here is derived from an EMBL/GenBank/DDBJ whole genome shotgun (WGS) entry which is preliminary data.</text>
</comment>
<dbReference type="PANTHER" id="PTHR45011">
    <property type="entry name" value="DAP3-BINDING CELL DEATH ENHANCER 1"/>
    <property type="match status" value="1"/>
</dbReference>
<sequence length="506" mass="55773">MWRFIYRKVNGRPGNSSLRLGQIQAAEKNEDKNSSYPEEKDKGLQKSPRYHGKVLLVTEARKWEEQETETLKSGFDLVRCILHNIQNAQKNRALSFSNCFARGKEDENSKAFHGELGSWCSGVLALSSLLACRRFFTDEKSLWNVNIKKIPSHVLSKILPESRFHTTLGVLPLAGSSQVHNVGNAMTSDPLDQAIATFQASFSECTAATQNKLGIKFASLKQHQKAFLLFMQASDRGHRMAQFNLGLCYENGKGVEKDLAKAVECYENAAAQGQAGAMYNLAILYMQGDGGLSKDPQHSIELLKEAAEHGLCKAQSFLGLYYADESSSHCDYEKAVPYLKMAAAKNDSSAEYNLGICYERGLGVERDMSKAGIFYKSAAEHGHTGAQYNVGVFFEHGLGGFVVDKREAARFYRMAAEAGDEDALHNLVLLRKSVETEKLAKQTVKPQTLVFSLLKEMVKPSGMSGHVTQENQGIPRCASSPGILDQPDIEQQSTPSSTSSNALLAF</sequence>
<dbReference type="SMART" id="SM00671">
    <property type="entry name" value="SEL1"/>
    <property type="match status" value="6"/>
</dbReference>
<dbReference type="OrthoDB" id="2384430at2759"/>
<dbReference type="SUPFAM" id="SSF81901">
    <property type="entry name" value="HCP-like"/>
    <property type="match status" value="1"/>
</dbReference>
<dbReference type="STRING" id="46731.A0A3M6UPN5"/>
<dbReference type="InterPro" id="IPR011990">
    <property type="entry name" value="TPR-like_helical_dom_sf"/>
</dbReference>
<feature type="compositionally biased region" description="Polar residues" evidence="1">
    <location>
        <begin position="489"/>
        <end position="506"/>
    </location>
</feature>
<dbReference type="InterPro" id="IPR052748">
    <property type="entry name" value="ISR_Activator"/>
</dbReference>
<dbReference type="Proteomes" id="UP000275408">
    <property type="component" value="Unassembled WGS sequence"/>
</dbReference>
<dbReference type="Pfam" id="PF08238">
    <property type="entry name" value="Sel1"/>
    <property type="match status" value="5"/>
</dbReference>
<feature type="compositionally biased region" description="Basic and acidic residues" evidence="1">
    <location>
        <begin position="27"/>
        <end position="44"/>
    </location>
</feature>
<reference evidence="2 3" key="1">
    <citation type="journal article" date="2018" name="Sci. Rep.">
        <title>Comparative analysis of the Pocillopora damicornis genome highlights role of immune system in coral evolution.</title>
        <authorList>
            <person name="Cunning R."/>
            <person name="Bay R.A."/>
            <person name="Gillette P."/>
            <person name="Baker A.C."/>
            <person name="Traylor-Knowles N."/>
        </authorList>
    </citation>
    <scope>NUCLEOTIDE SEQUENCE [LARGE SCALE GENOMIC DNA]</scope>
    <source>
        <strain evidence="2">RSMAS</strain>
        <tissue evidence="2">Whole animal</tissue>
    </source>
</reference>
<organism evidence="2 3">
    <name type="scientific">Pocillopora damicornis</name>
    <name type="common">Cauliflower coral</name>
    <name type="synonym">Millepora damicornis</name>
    <dbReference type="NCBI Taxonomy" id="46731"/>
    <lineage>
        <taxon>Eukaryota</taxon>
        <taxon>Metazoa</taxon>
        <taxon>Cnidaria</taxon>
        <taxon>Anthozoa</taxon>
        <taxon>Hexacorallia</taxon>
        <taxon>Scleractinia</taxon>
        <taxon>Astrocoeniina</taxon>
        <taxon>Pocilloporidae</taxon>
        <taxon>Pocillopora</taxon>
    </lineage>
</organism>
<dbReference type="EMBL" id="RCHS01001028">
    <property type="protein sequence ID" value="RMX55581.1"/>
    <property type="molecule type" value="Genomic_DNA"/>
</dbReference>
<gene>
    <name evidence="2" type="ORF">pdam_00001655</name>
</gene>
<evidence type="ECO:0000256" key="1">
    <source>
        <dbReference type="SAM" id="MobiDB-lite"/>
    </source>
</evidence>
<name>A0A3M6UPN5_POCDA</name>
<proteinExistence type="predicted"/>
<dbReference type="AlphaFoldDB" id="A0A3M6UPN5"/>
<evidence type="ECO:0000313" key="2">
    <source>
        <dbReference type="EMBL" id="RMX55581.1"/>
    </source>
</evidence>